<dbReference type="Proteomes" id="UP000634136">
    <property type="component" value="Unassembled WGS sequence"/>
</dbReference>
<dbReference type="GO" id="GO:0005506">
    <property type="term" value="F:iron ion binding"/>
    <property type="evidence" value="ECO:0007669"/>
    <property type="project" value="InterPro"/>
</dbReference>
<dbReference type="PRINTS" id="PR00463">
    <property type="entry name" value="EP450I"/>
</dbReference>
<keyword evidence="14" id="KW-1185">Reference proteome</keyword>
<feature type="chain" id="PRO_5033009191" evidence="12">
    <location>
        <begin position="22"/>
        <end position="500"/>
    </location>
</feature>
<evidence type="ECO:0000313" key="14">
    <source>
        <dbReference type="Proteomes" id="UP000634136"/>
    </source>
</evidence>
<dbReference type="OrthoDB" id="2789670at2759"/>
<dbReference type="Gene3D" id="1.10.630.10">
    <property type="entry name" value="Cytochrome P450"/>
    <property type="match status" value="1"/>
</dbReference>
<dbReference type="CDD" id="cd11072">
    <property type="entry name" value="CYP71-like"/>
    <property type="match status" value="1"/>
</dbReference>
<evidence type="ECO:0000256" key="6">
    <source>
        <dbReference type="ARBA" id="ARBA00023002"/>
    </source>
</evidence>
<dbReference type="FunFam" id="1.10.630.10:FF:000011">
    <property type="entry name" value="Cytochrome P450 83B1"/>
    <property type="match status" value="1"/>
</dbReference>
<evidence type="ECO:0000256" key="11">
    <source>
        <dbReference type="RuleBase" id="RU000461"/>
    </source>
</evidence>
<keyword evidence="7 10" id="KW-0408">Iron</keyword>
<dbReference type="PANTHER" id="PTHR47943">
    <property type="entry name" value="CYTOCHROME P450 93A3-LIKE"/>
    <property type="match status" value="1"/>
</dbReference>
<dbReference type="InterPro" id="IPR001128">
    <property type="entry name" value="Cyt_P450"/>
</dbReference>
<dbReference type="GO" id="GO:0016705">
    <property type="term" value="F:oxidoreductase activity, acting on paired donors, with incorporation or reduction of molecular oxygen"/>
    <property type="evidence" value="ECO:0007669"/>
    <property type="project" value="InterPro"/>
</dbReference>
<dbReference type="PANTHER" id="PTHR47943:SF9">
    <property type="entry name" value="CYTOCHROME P450"/>
    <property type="match status" value="1"/>
</dbReference>
<protein>
    <submittedName>
        <fullName evidence="13">Cytochrome P450 CYP736A12-like</fullName>
    </submittedName>
</protein>
<keyword evidence="8 11" id="KW-0503">Monooxygenase</keyword>
<name>A0A834TEY4_9FABA</name>
<evidence type="ECO:0000256" key="9">
    <source>
        <dbReference type="ARBA" id="ARBA00023136"/>
    </source>
</evidence>
<dbReference type="GO" id="GO:0016020">
    <property type="term" value="C:membrane"/>
    <property type="evidence" value="ECO:0007669"/>
    <property type="project" value="UniProtKB-SubCell"/>
</dbReference>
<sequence>MILWTLLFILSTATILRRLKQIKHDHQKQRPPGPPAWPVIGNLHLLGKLPHRSLQTLSNKYGSIMSLRLGQVHTLVISSGEAVELLLKTNDTVFASRPKSQASDIMSYGSKGFAISEYGPYWRNMRKLCTLHLLSASKVESFEGLRREELGRVVESLERAAAAREIVDVTRVVTNLIERIVYRMVLGADKDEEYGLKEAIHEGLRLAGVFNLADFVPCLARLDLQGHKRNSKKQSKVLDDVLEKIIKEHEEAINSNTQKGRQEDFIDILLSLMHHSIDGQDYGIDRTNVKAILQDMIAGSFETSSSTVLWALSSLLRNPRVMKTLQHELDTVIGTKRMVDEIDLSKLSYLEMMIKETFRLYPAGAFIPRESTKDVMVDGYGYYIKKGTRVLINLWAIGRDPKVWSDDAETFCPERFKDKDMDFRGLEYFEFIPFGLGRRGCPGMNLGLITVKIVLAQLIHSFNWELPLGLSPNDLDMSECFGLSLPRAKNLLAVPTSHTI</sequence>
<dbReference type="GO" id="GO:0020037">
    <property type="term" value="F:heme binding"/>
    <property type="evidence" value="ECO:0007669"/>
    <property type="project" value="InterPro"/>
</dbReference>
<dbReference type="InterPro" id="IPR002401">
    <property type="entry name" value="Cyt_P450_E_grp-I"/>
</dbReference>
<dbReference type="InterPro" id="IPR036396">
    <property type="entry name" value="Cyt_P450_sf"/>
</dbReference>
<keyword evidence="5 10" id="KW-0479">Metal-binding</keyword>
<evidence type="ECO:0000256" key="10">
    <source>
        <dbReference type="PIRSR" id="PIRSR602401-1"/>
    </source>
</evidence>
<comment type="similarity">
    <text evidence="3 11">Belongs to the cytochrome P450 family.</text>
</comment>
<dbReference type="PRINTS" id="PR00385">
    <property type="entry name" value="P450"/>
</dbReference>
<comment type="subcellular location">
    <subcellularLocation>
        <location evidence="2">Membrane</location>
    </subcellularLocation>
</comment>
<reference evidence="13" key="1">
    <citation type="submission" date="2020-09" db="EMBL/GenBank/DDBJ databases">
        <title>Genome-Enabled Discovery of Anthraquinone Biosynthesis in Senna tora.</title>
        <authorList>
            <person name="Kang S.-H."/>
            <person name="Pandey R.P."/>
            <person name="Lee C.-M."/>
            <person name="Sim J.-S."/>
            <person name="Jeong J.-T."/>
            <person name="Choi B.-S."/>
            <person name="Jung M."/>
            <person name="Ginzburg D."/>
            <person name="Zhao K."/>
            <person name="Won S.Y."/>
            <person name="Oh T.-J."/>
            <person name="Yu Y."/>
            <person name="Kim N.-H."/>
            <person name="Lee O.R."/>
            <person name="Lee T.-H."/>
            <person name="Bashyal P."/>
            <person name="Kim T.-S."/>
            <person name="Lee W.-H."/>
            <person name="Kawkins C."/>
            <person name="Kim C.-K."/>
            <person name="Kim J.S."/>
            <person name="Ahn B.O."/>
            <person name="Rhee S.Y."/>
            <person name="Sohng J.K."/>
        </authorList>
    </citation>
    <scope>NUCLEOTIDE SEQUENCE</scope>
    <source>
        <tissue evidence="13">Leaf</tissue>
    </source>
</reference>
<evidence type="ECO:0000256" key="8">
    <source>
        <dbReference type="ARBA" id="ARBA00023033"/>
    </source>
</evidence>
<dbReference type="PROSITE" id="PS00086">
    <property type="entry name" value="CYTOCHROME_P450"/>
    <property type="match status" value="1"/>
</dbReference>
<feature type="binding site" description="axial binding residue" evidence="10">
    <location>
        <position position="441"/>
    </location>
    <ligand>
        <name>heme</name>
        <dbReference type="ChEBI" id="CHEBI:30413"/>
    </ligand>
    <ligandPart>
        <name>Fe</name>
        <dbReference type="ChEBI" id="CHEBI:18248"/>
    </ligandPart>
</feature>
<evidence type="ECO:0000256" key="2">
    <source>
        <dbReference type="ARBA" id="ARBA00004370"/>
    </source>
</evidence>
<evidence type="ECO:0000256" key="12">
    <source>
        <dbReference type="SAM" id="SignalP"/>
    </source>
</evidence>
<evidence type="ECO:0000256" key="1">
    <source>
        <dbReference type="ARBA" id="ARBA00001971"/>
    </source>
</evidence>
<accession>A0A834TEY4</accession>
<dbReference type="EMBL" id="JAAIUW010000008">
    <property type="protein sequence ID" value="KAF7819856.1"/>
    <property type="molecule type" value="Genomic_DNA"/>
</dbReference>
<dbReference type="SUPFAM" id="SSF48264">
    <property type="entry name" value="Cytochrome P450"/>
    <property type="match status" value="1"/>
</dbReference>
<organism evidence="13 14">
    <name type="scientific">Senna tora</name>
    <dbReference type="NCBI Taxonomy" id="362788"/>
    <lineage>
        <taxon>Eukaryota</taxon>
        <taxon>Viridiplantae</taxon>
        <taxon>Streptophyta</taxon>
        <taxon>Embryophyta</taxon>
        <taxon>Tracheophyta</taxon>
        <taxon>Spermatophyta</taxon>
        <taxon>Magnoliopsida</taxon>
        <taxon>eudicotyledons</taxon>
        <taxon>Gunneridae</taxon>
        <taxon>Pentapetalae</taxon>
        <taxon>rosids</taxon>
        <taxon>fabids</taxon>
        <taxon>Fabales</taxon>
        <taxon>Fabaceae</taxon>
        <taxon>Caesalpinioideae</taxon>
        <taxon>Cassia clade</taxon>
        <taxon>Senna</taxon>
    </lineage>
</organism>
<dbReference type="InterPro" id="IPR017972">
    <property type="entry name" value="Cyt_P450_CS"/>
</dbReference>
<evidence type="ECO:0000256" key="4">
    <source>
        <dbReference type="ARBA" id="ARBA00022617"/>
    </source>
</evidence>
<comment type="cofactor">
    <cofactor evidence="1 10">
        <name>heme</name>
        <dbReference type="ChEBI" id="CHEBI:30413"/>
    </cofactor>
</comment>
<proteinExistence type="inferred from homology"/>
<keyword evidence="9" id="KW-0472">Membrane</keyword>
<keyword evidence="6 11" id="KW-0560">Oxidoreductase</keyword>
<keyword evidence="4 10" id="KW-0349">Heme</keyword>
<dbReference type="Pfam" id="PF00067">
    <property type="entry name" value="p450"/>
    <property type="match status" value="1"/>
</dbReference>
<keyword evidence="12" id="KW-0732">Signal</keyword>
<dbReference type="AlphaFoldDB" id="A0A834TEY4"/>
<evidence type="ECO:0000256" key="5">
    <source>
        <dbReference type="ARBA" id="ARBA00022723"/>
    </source>
</evidence>
<evidence type="ECO:0000256" key="3">
    <source>
        <dbReference type="ARBA" id="ARBA00010617"/>
    </source>
</evidence>
<feature type="signal peptide" evidence="12">
    <location>
        <begin position="1"/>
        <end position="21"/>
    </location>
</feature>
<evidence type="ECO:0000313" key="13">
    <source>
        <dbReference type="EMBL" id="KAF7819856.1"/>
    </source>
</evidence>
<gene>
    <name evidence="13" type="ORF">G2W53_025311</name>
</gene>
<comment type="caution">
    <text evidence="13">The sequence shown here is derived from an EMBL/GenBank/DDBJ whole genome shotgun (WGS) entry which is preliminary data.</text>
</comment>
<evidence type="ECO:0000256" key="7">
    <source>
        <dbReference type="ARBA" id="ARBA00023004"/>
    </source>
</evidence>
<dbReference type="GO" id="GO:0004497">
    <property type="term" value="F:monooxygenase activity"/>
    <property type="evidence" value="ECO:0007669"/>
    <property type="project" value="UniProtKB-KW"/>
</dbReference>